<dbReference type="PANTHER" id="PTHR34874:SF1">
    <property type="entry name" value="PROTEIN YCHN"/>
    <property type="match status" value="1"/>
</dbReference>
<dbReference type="Proteomes" id="UP000033058">
    <property type="component" value="Chromosome"/>
</dbReference>
<reference evidence="1 2" key="1">
    <citation type="submission" date="2014-07" db="EMBL/GenBank/DDBJ databases">
        <title>Methanogenic archaea and the global carbon cycle.</title>
        <authorList>
            <person name="Henriksen J.R."/>
            <person name="Luke J."/>
            <person name="Reinhart S."/>
            <person name="Benedict M.N."/>
            <person name="Youngblut N.D."/>
            <person name="Metcalf M.E."/>
            <person name="Whitaker R.J."/>
            <person name="Metcalf W.W."/>
        </authorList>
    </citation>
    <scope>NUCLEOTIDE SEQUENCE [LARGE SCALE GENOMIC DNA]</scope>
    <source>
        <strain evidence="1 2">WWM610</strain>
    </source>
</reference>
<sequence length="115" mass="12674">MMKSVFCLLDTAPYGNEKAFGALNAAAVSLTEMSVTFGFYGDGVYLAAADQDSTELGVPNLSDILYSYGELRVIVHEPSLIERGLFGETLIETIELVDEEDFLEEMENSDFVILF</sequence>
<organism evidence="1 2">
    <name type="scientific">Methanosarcina mazei WWM610</name>
    <dbReference type="NCBI Taxonomy" id="1434117"/>
    <lineage>
        <taxon>Archaea</taxon>
        <taxon>Methanobacteriati</taxon>
        <taxon>Methanobacteriota</taxon>
        <taxon>Stenosarchaea group</taxon>
        <taxon>Methanomicrobia</taxon>
        <taxon>Methanosarcinales</taxon>
        <taxon>Methanosarcinaceae</taxon>
        <taxon>Methanosarcina</taxon>
    </lineage>
</organism>
<dbReference type="GO" id="GO:0005829">
    <property type="term" value="C:cytosol"/>
    <property type="evidence" value="ECO:0007669"/>
    <property type="project" value="TreeGrafter"/>
</dbReference>
<evidence type="ECO:0000313" key="1">
    <source>
        <dbReference type="EMBL" id="AKB41383.1"/>
    </source>
</evidence>
<protein>
    <submittedName>
        <fullName evidence="1">Uncharacterized protein involved in the oxidation of intracellular sulfur</fullName>
    </submittedName>
</protein>
<dbReference type="SUPFAM" id="SSF75169">
    <property type="entry name" value="DsrEFH-like"/>
    <property type="match status" value="1"/>
</dbReference>
<dbReference type="AlphaFoldDB" id="A0A0E3PXM5"/>
<dbReference type="InterPro" id="IPR003787">
    <property type="entry name" value="Sulphur_relay_DsrE/F-like"/>
</dbReference>
<proteinExistence type="predicted"/>
<dbReference type="RefSeq" id="WP_230625014.1">
    <property type="nucleotide sequence ID" value="NZ_CP009509.1"/>
</dbReference>
<dbReference type="GeneID" id="24852147"/>
<dbReference type="Gene3D" id="3.40.1260.10">
    <property type="entry name" value="DsrEFH-like"/>
    <property type="match status" value="1"/>
</dbReference>
<dbReference type="InterPro" id="IPR027396">
    <property type="entry name" value="DsrEFH-like"/>
</dbReference>
<name>A0A0E3PXM5_METMZ</name>
<dbReference type="PATRIC" id="fig|1434117.4.peg.3053"/>
<evidence type="ECO:0000313" key="2">
    <source>
        <dbReference type="Proteomes" id="UP000033058"/>
    </source>
</evidence>
<dbReference type="EMBL" id="CP009509">
    <property type="protein sequence ID" value="AKB41383.1"/>
    <property type="molecule type" value="Genomic_DNA"/>
</dbReference>
<accession>A0A0E3PXM5</accession>
<dbReference type="PANTHER" id="PTHR34874">
    <property type="entry name" value="PROTEIN YCHN"/>
    <property type="match status" value="1"/>
</dbReference>
<dbReference type="Pfam" id="PF02635">
    <property type="entry name" value="DsrE"/>
    <property type="match status" value="1"/>
</dbReference>
<gene>
    <name evidence="1" type="ORF">MSMAW_2392</name>
</gene>
<dbReference type="HOGENOM" id="CLU_167315_0_0_2"/>